<reference evidence="2 3" key="1">
    <citation type="submission" date="2019-09" db="EMBL/GenBank/DDBJ databases">
        <title>Genome sequencing of strain KACC 19306.</title>
        <authorList>
            <person name="Heo J."/>
            <person name="Kim S.-J."/>
            <person name="Kim J.-S."/>
            <person name="Hong S.-B."/>
            <person name="Kwon S.-W."/>
        </authorList>
    </citation>
    <scope>NUCLEOTIDE SEQUENCE [LARGE SCALE GENOMIC DNA]</scope>
    <source>
        <strain evidence="2 3">KACC 19306</strain>
    </source>
</reference>
<organism evidence="2 3">
    <name type="scientific">Agromyces intestinalis</name>
    <dbReference type="NCBI Taxonomy" id="2592652"/>
    <lineage>
        <taxon>Bacteria</taxon>
        <taxon>Bacillati</taxon>
        <taxon>Actinomycetota</taxon>
        <taxon>Actinomycetes</taxon>
        <taxon>Micrococcales</taxon>
        <taxon>Microbacteriaceae</taxon>
        <taxon>Agromyces</taxon>
    </lineage>
</organism>
<evidence type="ECO:0000313" key="3">
    <source>
        <dbReference type="Proteomes" id="UP000324678"/>
    </source>
</evidence>
<proteinExistence type="predicted"/>
<protein>
    <submittedName>
        <fullName evidence="2">Uncharacterized protein</fullName>
    </submittedName>
</protein>
<dbReference type="EMBL" id="CP043505">
    <property type="protein sequence ID" value="QEO15589.1"/>
    <property type="molecule type" value="Genomic_DNA"/>
</dbReference>
<dbReference type="RefSeq" id="WP_149161602.1">
    <property type="nucleotide sequence ID" value="NZ_CP043505.1"/>
</dbReference>
<keyword evidence="3" id="KW-1185">Reference proteome</keyword>
<dbReference type="AlphaFoldDB" id="A0A5C1YKD1"/>
<accession>A0A5C1YKD1</accession>
<name>A0A5C1YKD1_9MICO</name>
<dbReference type="OrthoDB" id="5150349at2"/>
<keyword evidence="1" id="KW-1133">Transmembrane helix</keyword>
<evidence type="ECO:0000256" key="1">
    <source>
        <dbReference type="SAM" id="Phobius"/>
    </source>
</evidence>
<gene>
    <name evidence="2" type="ORF">FLP10_14985</name>
</gene>
<dbReference type="Proteomes" id="UP000324678">
    <property type="component" value="Chromosome"/>
</dbReference>
<dbReference type="KEGG" id="ail:FLP10_14985"/>
<evidence type="ECO:0000313" key="2">
    <source>
        <dbReference type="EMBL" id="QEO15589.1"/>
    </source>
</evidence>
<sequence length="181" mass="20134">MTSQDIVAQLRRDVEGTPFLLEPTARGFTMQYDVADWKWATFLYGNGLRTQYKISVVIDDVKRTWAPTQHIREVRWQAGAGPNGSPKASLGLRAFVGEAIVITKTAQVGLHDDGRLVRTYTFDSRDLMELITQACDGAGYRRRRGAVTRFARGMAIFGGALAVAVLPVLWLLSVIFGWDTL</sequence>
<keyword evidence="1" id="KW-0472">Membrane</keyword>
<feature type="transmembrane region" description="Helical" evidence="1">
    <location>
        <begin position="150"/>
        <end position="178"/>
    </location>
</feature>
<keyword evidence="1" id="KW-0812">Transmembrane</keyword>